<gene>
    <name evidence="1" type="ORF">DHETER_LOCUS709</name>
</gene>
<accession>A0ACA9K2M0</accession>
<protein>
    <submittedName>
        <fullName evidence="1">15882_t:CDS:1</fullName>
    </submittedName>
</protein>
<name>A0ACA9K2M0_9GLOM</name>
<organism evidence="1 2">
    <name type="scientific">Dentiscutata heterogama</name>
    <dbReference type="NCBI Taxonomy" id="1316150"/>
    <lineage>
        <taxon>Eukaryota</taxon>
        <taxon>Fungi</taxon>
        <taxon>Fungi incertae sedis</taxon>
        <taxon>Mucoromycota</taxon>
        <taxon>Glomeromycotina</taxon>
        <taxon>Glomeromycetes</taxon>
        <taxon>Diversisporales</taxon>
        <taxon>Gigasporaceae</taxon>
        <taxon>Dentiscutata</taxon>
    </lineage>
</organism>
<proteinExistence type="predicted"/>
<evidence type="ECO:0000313" key="2">
    <source>
        <dbReference type="Proteomes" id="UP000789702"/>
    </source>
</evidence>
<dbReference type="Proteomes" id="UP000789702">
    <property type="component" value="Unassembled WGS sequence"/>
</dbReference>
<evidence type="ECO:0000313" key="1">
    <source>
        <dbReference type="EMBL" id="CAG8448535.1"/>
    </source>
</evidence>
<sequence length="103" mass="11948">MKAYLASEEAHFSAILHDIDKFEENNPSNSINVFYLAPSKNDKEQATRKIDPLRISEYNYQRKHIVNLILFTKGEEDLRNHQNINEISLGLNTHYCLINSKNG</sequence>
<keyword evidence="2" id="KW-1185">Reference proteome</keyword>
<reference evidence="1" key="1">
    <citation type="submission" date="2021-06" db="EMBL/GenBank/DDBJ databases">
        <authorList>
            <person name="Kallberg Y."/>
            <person name="Tangrot J."/>
            <person name="Rosling A."/>
        </authorList>
    </citation>
    <scope>NUCLEOTIDE SEQUENCE</scope>
    <source>
        <strain evidence="1">IL203A</strain>
    </source>
</reference>
<comment type="caution">
    <text evidence="1">The sequence shown here is derived from an EMBL/GenBank/DDBJ whole genome shotgun (WGS) entry which is preliminary data.</text>
</comment>
<dbReference type="EMBL" id="CAJVPU010000379">
    <property type="protein sequence ID" value="CAG8448535.1"/>
    <property type="molecule type" value="Genomic_DNA"/>
</dbReference>